<dbReference type="Pfam" id="PF03259">
    <property type="entry name" value="Robl_LC7"/>
    <property type="match status" value="1"/>
</dbReference>
<evidence type="ECO:0000313" key="3">
    <source>
        <dbReference type="Proteomes" id="UP000076925"/>
    </source>
</evidence>
<dbReference type="SUPFAM" id="SSF103196">
    <property type="entry name" value="Roadblock/LC7 domain"/>
    <property type="match status" value="1"/>
</dbReference>
<gene>
    <name evidence="2" type="ORF">WA1_02310</name>
</gene>
<dbReference type="AlphaFoldDB" id="A0A139XH60"/>
<dbReference type="PANTHER" id="PTHR36222">
    <property type="entry name" value="SERINE PROTEASE INHIBITOR RV3364C"/>
    <property type="match status" value="1"/>
</dbReference>
<dbReference type="Gene3D" id="3.30.450.30">
    <property type="entry name" value="Dynein light chain 2a, cytoplasmic"/>
    <property type="match status" value="1"/>
</dbReference>
<feature type="domain" description="Roadblock/LAMTOR2" evidence="1">
    <location>
        <begin position="8"/>
        <end position="98"/>
    </location>
</feature>
<protein>
    <recommendedName>
        <fullName evidence="1">Roadblock/LAMTOR2 domain-containing protein</fullName>
    </recommendedName>
</protein>
<dbReference type="RefSeq" id="WP_017741287.1">
    <property type="nucleotide sequence ID" value="NZ_KQ976354.1"/>
</dbReference>
<dbReference type="STRING" id="128403.WA1_02310"/>
<dbReference type="InterPro" id="IPR053141">
    <property type="entry name" value="Mycobact_SerProt_Inhib_Rv3364c"/>
</dbReference>
<name>A0A139XH60_9CYAN</name>
<dbReference type="Proteomes" id="UP000076925">
    <property type="component" value="Unassembled WGS sequence"/>
</dbReference>
<keyword evidence="3" id="KW-1185">Reference proteome</keyword>
<dbReference type="PANTHER" id="PTHR36222:SF1">
    <property type="entry name" value="SERINE PROTEASE INHIBITOR RV3364C"/>
    <property type="match status" value="1"/>
</dbReference>
<dbReference type="EMBL" id="ANNX02000012">
    <property type="protein sequence ID" value="KYC43999.1"/>
    <property type="molecule type" value="Genomic_DNA"/>
</dbReference>
<organism evidence="2 3">
    <name type="scientific">Scytonema hofmannii PCC 7110</name>
    <dbReference type="NCBI Taxonomy" id="128403"/>
    <lineage>
        <taxon>Bacteria</taxon>
        <taxon>Bacillati</taxon>
        <taxon>Cyanobacteriota</taxon>
        <taxon>Cyanophyceae</taxon>
        <taxon>Nostocales</taxon>
        <taxon>Scytonemataceae</taxon>
        <taxon>Scytonema</taxon>
    </lineage>
</organism>
<dbReference type="InterPro" id="IPR004942">
    <property type="entry name" value="Roadblock/LAMTOR2_dom"/>
</dbReference>
<evidence type="ECO:0000313" key="2">
    <source>
        <dbReference type="EMBL" id="KYC43999.1"/>
    </source>
</evidence>
<sequence>MAIDIDKLSIILQNFVSSVSKVQGAVITSSDGLPLASYLSNEVQDERVSAMSATVSSMAERVSSMFNQGVVERIYVESNRGFSILTACDEGTVLFVLATEGLKQGVLLQEINRIIPELRSVLDGGNSWGNSAGTRWNR</sequence>
<proteinExistence type="predicted"/>
<accession>A0A139XH60</accession>
<comment type="caution">
    <text evidence="2">The sequence shown here is derived from an EMBL/GenBank/DDBJ whole genome shotgun (WGS) entry which is preliminary data.</text>
</comment>
<evidence type="ECO:0000259" key="1">
    <source>
        <dbReference type="SMART" id="SM00960"/>
    </source>
</evidence>
<reference evidence="2 3" key="1">
    <citation type="journal article" date="2013" name="Genome Biol. Evol.">
        <title>Genomes of Stigonematalean cyanobacteria (subsection V) and the evolution of oxygenic photosynthesis from prokaryotes to plastids.</title>
        <authorList>
            <person name="Dagan T."/>
            <person name="Roettger M."/>
            <person name="Stucken K."/>
            <person name="Landan G."/>
            <person name="Koch R."/>
            <person name="Major P."/>
            <person name="Gould S.B."/>
            <person name="Goremykin V.V."/>
            <person name="Rippka R."/>
            <person name="Tandeau de Marsac N."/>
            <person name="Gugger M."/>
            <person name="Lockhart P.J."/>
            <person name="Allen J.F."/>
            <person name="Brune I."/>
            <person name="Maus I."/>
            <person name="Puhler A."/>
            <person name="Martin W.F."/>
        </authorList>
    </citation>
    <scope>NUCLEOTIDE SEQUENCE [LARGE SCALE GENOMIC DNA]</scope>
    <source>
        <strain evidence="2 3">PCC 7110</strain>
    </source>
</reference>
<dbReference type="SMART" id="SM00960">
    <property type="entry name" value="Robl_LC7"/>
    <property type="match status" value="1"/>
</dbReference>